<protein>
    <recommendedName>
        <fullName evidence="8">Sec region non-globular protein</fullName>
    </recommendedName>
</protein>
<keyword evidence="2" id="KW-1133">Transmembrane helix</keyword>
<gene>
    <name evidence="4" type="ORF">EHQ23_09810</name>
    <name evidence="5" type="ORF">EHQ26_11410</name>
</gene>
<feature type="region of interest" description="Disordered" evidence="1">
    <location>
        <begin position="28"/>
        <end position="103"/>
    </location>
</feature>
<evidence type="ECO:0000313" key="7">
    <source>
        <dbReference type="Proteomes" id="UP000297918"/>
    </source>
</evidence>
<feature type="chain" id="PRO_5043195335" description="Sec region non-globular protein" evidence="3">
    <location>
        <begin position="20"/>
        <end position="212"/>
    </location>
</feature>
<dbReference type="EMBL" id="RQFM01000022">
    <property type="protein sequence ID" value="TGK84970.1"/>
    <property type="molecule type" value="Genomic_DNA"/>
</dbReference>
<reference evidence="5" key="1">
    <citation type="submission" date="2018-10" db="EMBL/GenBank/DDBJ databases">
        <authorList>
            <person name="Vincent A.T."/>
            <person name="Schiettekatte O."/>
            <person name="Bourhy P."/>
            <person name="Veyrier F.J."/>
            <person name="Picardeau M."/>
        </authorList>
    </citation>
    <scope>NUCLEOTIDE SEQUENCE</scope>
    <source>
        <strain evidence="5">201800281</strain>
    </source>
</reference>
<feature type="compositionally biased region" description="Low complexity" evidence="1">
    <location>
        <begin position="45"/>
        <end position="63"/>
    </location>
</feature>
<dbReference type="OrthoDB" id="345779at2"/>
<accession>A0A4R9ILC7</accession>
<evidence type="ECO:0000256" key="3">
    <source>
        <dbReference type="SAM" id="SignalP"/>
    </source>
</evidence>
<evidence type="ECO:0000256" key="2">
    <source>
        <dbReference type="SAM" id="Phobius"/>
    </source>
</evidence>
<evidence type="ECO:0000313" key="4">
    <source>
        <dbReference type="EMBL" id="TGK84970.1"/>
    </source>
</evidence>
<feature type="transmembrane region" description="Helical" evidence="2">
    <location>
        <begin position="180"/>
        <end position="198"/>
    </location>
</feature>
<keyword evidence="2" id="KW-0472">Membrane</keyword>
<keyword evidence="2" id="KW-0812">Transmembrane</keyword>
<keyword evidence="3" id="KW-0732">Signal</keyword>
<evidence type="ECO:0000256" key="1">
    <source>
        <dbReference type="SAM" id="MobiDB-lite"/>
    </source>
</evidence>
<reference evidence="6 7" key="2">
    <citation type="journal article" date="2019" name="PLoS Negl. Trop. Dis.">
        <title>Revisiting the worldwide diversity of Leptospira species in the environment.</title>
        <authorList>
            <person name="Vincent A.T."/>
            <person name="Schiettekatte O."/>
            <person name="Bourhy P."/>
            <person name="Veyrier F.J."/>
            <person name="Picardeau M."/>
        </authorList>
    </citation>
    <scope>NUCLEOTIDE SEQUENCE [LARGE SCALE GENOMIC DNA]</scope>
    <source>
        <strain evidence="4 6">201800280</strain>
        <strain evidence="7">201800281</strain>
    </source>
</reference>
<dbReference type="Proteomes" id="UP000297394">
    <property type="component" value="Unassembled WGS sequence"/>
</dbReference>
<dbReference type="InterPro" id="IPR030951">
    <property type="entry name" value="Sec_Non_Glob"/>
</dbReference>
<feature type="compositionally biased region" description="Basic residues" evidence="1">
    <location>
        <begin position="64"/>
        <end position="74"/>
    </location>
</feature>
<name>A0A4R9ILC7_9LEPT</name>
<feature type="compositionally biased region" description="Basic and acidic residues" evidence="1">
    <location>
        <begin position="28"/>
        <end position="44"/>
    </location>
</feature>
<dbReference type="AlphaFoldDB" id="A0A4R9ILC7"/>
<evidence type="ECO:0000313" key="6">
    <source>
        <dbReference type="Proteomes" id="UP000297394"/>
    </source>
</evidence>
<dbReference type="NCBIfam" id="TIGR04420">
    <property type="entry name" value="Sec_Non_Glob"/>
    <property type="match status" value="1"/>
</dbReference>
<organism evidence="4 6">
    <name type="scientific">Leptospira bourretii</name>
    <dbReference type="NCBI Taxonomy" id="2484962"/>
    <lineage>
        <taxon>Bacteria</taxon>
        <taxon>Pseudomonadati</taxon>
        <taxon>Spirochaetota</taxon>
        <taxon>Spirochaetia</taxon>
        <taxon>Leptospirales</taxon>
        <taxon>Leptospiraceae</taxon>
        <taxon>Leptospira</taxon>
    </lineage>
</organism>
<evidence type="ECO:0000313" key="5">
    <source>
        <dbReference type="EMBL" id="TGK90735.1"/>
    </source>
</evidence>
<feature type="compositionally biased region" description="Polar residues" evidence="1">
    <location>
        <begin position="76"/>
        <end position="100"/>
    </location>
</feature>
<sequence>MKKLFLITVTLCFSASLLAQEGLDFLDKVNDKPKSTTTKPKEETNVTTTKKQTNVVTTTGTATGKKKKSKKKSKQNQLTGETLPQNTNLVSNPNSNTTVPVTDKSLSGLDKPLVVVEEEEVVSNGMWMDSSVSVEPSGLPGFASDLKMGKTESNESVSNLSSNKETGKSLFNFSDFFAKYKKAMMILGIIILFAFYRLRSARPGSSSRSYRR</sequence>
<dbReference type="RefSeq" id="WP_135747970.1">
    <property type="nucleotide sequence ID" value="NZ_RQFL01000024.1"/>
</dbReference>
<keyword evidence="7" id="KW-1185">Reference proteome</keyword>
<feature type="signal peptide" evidence="3">
    <location>
        <begin position="1"/>
        <end position="19"/>
    </location>
</feature>
<proteinExistence type="predicted"/>
<dbReference type="Proteomes" id="UP000297918">
    <property type="component" value="Unassembled WGS sequence"/>
</dbReference>
<evidence type="ECO:0008006" key="8">
    <source>
        <dbReference type="Google" id="ProtNLM"/>
    </source>
</evidence>
<dbReference type="EMBL" id="RQFL01000024">
    <property type="protein sequence ID" value="TGK90735.1"/>
    <property type="molecule type" value="Genomic_DNA"/>
</dbReference>
<comment type="caution">
    <text evidence="4">The sequence shown here is derived from an EMBL/GenBank/DDBJ whole genome shotgun (WGS) entry which is preliminary data.</text>
</comment>